<reference evidence="1 2" key="1">
    <citation type="submission" date="2020-05" db="EMBL/GenBank/DDBJ databases">
        <title>Onion-isolated Pseudomonas sp.</title>
        <authorList>
            <person name="Fujikawa T."/>
            <person name="Sawada H."/>
        </authorList>
    </citation>
    <scope>NUCLEOTIDE SEQUENCE [LARGE SCALE GENOMIC DNA]</scope>
    <source>
        <strain evidence="1 2">MAFF 301512</strain>
    </source>
</reference>
<accession>A0A7Y8RRN5</accession>
<sequence>MKYWNELEGSIFLSKVFSLPVEIGKIAISSLRVENDQPCIGIGFDISDFPDKLPEKWKNKGYNMCRLGITCNDIKNLKVFNIPAHEVFTVKINKKMDHFTFEATSDNAHIEFNAKFISLSGPTVYINDPDDYYFK</sequence>
<dbReference type="EMBL" id="JABUHS010000239">
    <property type="protein sequence ID" value="NWN63976.1"/>
    <property type="molecule type" value="Genomic_DNA"/>
</dbReference>
<name>A0A7Y8RRN5_9PSED</name>
<dbReference type="AlphaFoldDB" id="A0A7Y8RRN5"/>
<dbReference type="Pfam" id="PF15594">
    <property type="entry name" value="Imm50"/>
    <property type="match status" value="1"/>
</dbReference>
<evidence type="ECO:0008006" key="3">
    <source>
        <dbReference type="Google" id="ProtNLM"/>
    </source>
</evidence>
<protein>
    <recommendedName>
        <fullName evidence="3">Immunity protein 50</fullName>
    </recommendedName>
</protein>
<dbReference type="RefSeq" id="WP_179028942.1">
    <property type="nucleotide sequence ID" value="NZ_JABUHS010000239.1"/>
</dbReference>
<organism evidence="1 2">
    <name type="scientific">Pseudomonas allii</name>
    <dbReference type="NCBI Taxonomy" id="2740531"/>
    <lineage>
        <taxon>Bacteria</taxon>
        <taxon>Pseudomonadati</taxon>
        <taxon>Pseudomonadota</taxon>
        <taxon>Gammaproteobacteria</taxon>
        <taxon>Pseudomonadales</taxon>
        <taxon>Pseudomonadaceae</taxon>
        <taxon>Pseudomonas</taxon>
    </lineage>
</organism>
<dbReference type="InterPro" id="IPR028957">
    <property type="entry name" value="Imm50"/>
</dbReference>
<evidence type="ECO:0000313" key="2">
    <source>
        <dbReference type="Proteomes" id="UP000543908"/>
    </source>
</evidence>
<dbReference type="Proteomes" id="UP000543908">
    <property type="component" value="Unassembled WGS sequence"/>
</dbReference>
<comment type="caution">
    <text evidence="1">The sequence shown here is derived from an EMBL/GenBank/DDBJ whole genome shotgun (WGS) entry which is preliminary data.</text>
</comment>
<gene>
    <name evidence="1" type="ORF">HT123_24210</name>
</gene>
<proteinExistence type="predicted"/>
<evidence type="ECO:0000313" key="1">
    <source>
        <dbReference type="EMBL" id="NWN63976.1"/>
    </source>
</evidence>